<dbReference type="PRINTS" id="PR00105">
    <property type="entry name" value="C5METTRFRASE"/>
</dbReference>
<feature type="region of interest" description="Disordered" evidence="7">
    <location>
        <begin position="104"/>
        <end position="132"/>
    </location>
</feature>
<dbReference type="Gene3D" id="3.40.50.150">
    <property type="entry name" value="Vaccinia Virus protein VP39"/>
    <property type="match status" value="1"/>
</dbReference>
<keyword evidence="2 4" id="KW-0808">Transferase</keyword>
<evidence type="ECO:0000313" key="8">
    <source>
        <dbReference type="EMBL" id="WBR15047.1"/>
    </source>
</evidence>
<dbReference type="Proteomes" id="UP001185135">
    <property type="component" value="Segment"/>
</dbReference>
<evidence type="ECO:0000256" key="2">
    <source>
        <dbReference type="ARBA" id="ARBA00022679"/>
    </source>
</evidence>
<dbReference type="InterPro" id="IPR018117">
    <property type="entry name" value="C5_DNA_meth_AS"/>
</dbReference>
<keyword evidence="3 4" id="KW-0949">S-adenosyl-L-methionine</keyword>
<evidence type="ECO:0000256" key="4">
    <source>
        <dbReference type="PROSITE-ProRule" id="PRU01016"/>
    </source>
</evidence>
<evidence type="ECO:0000256" key="3">
    <source>
        <dbReference type="ARBA" id="ARBA00022691"/>
    </source>
</evidence>
<comment type="similarity">
    <text evidence="4 5">Belongs to the class I-like SAM-binding methyltransferase superfamily. C5-methyltransferase family.</text>
</comment>
<dbReference type="NCBIfam" id="TIGR00675">
    <property type="entry name" value="dcm"/>
    <property type="match status" value="1"/>
</dbReference>
<evidence type="ECO:0000256" key="5">
    <source>
        <dbReference type="RuleBase" id="RU000416"/>
    </source>
</evidence>
<dbReference type="EC" id="2.1.1.37" evidence="6"/>
<dbReference type="GO" id="GO:0044027">
    <property type="term" value="P:negative regulation of gene expression via chromosomal CpG island methylation"/>
    <property type="evidence" value="ECO:0007669"/>
    <property type="project" value="TreeGrafter"/>
</dbReference>
<evidence type="ECO:0000256" key="7">
    <source>
        <dbReference type="SAM" id="MobiDB-lite"/>
    </source>
</evidence>
<accession>A0AA95EFC7</accession>
<dbReference type="InterPro" id="IPR031303">
    <property type="entry name" value="C5_meth_CS"/>
</dbReference>
<evidence type="ECO:0000256" key="6">
    <source>
        <dbReference type="RuleBase" id="RU000417"/>
    </source>
</evidence>
<dbReference type="PANTHER" id="PTHR10629">
    <property type="entry name" value="CYTOSINE-SPECIFIC METHYLTRANSFERASE"/>
    <property type="match status" value="1"/>
</dbReference>
<dbReference type="InterPro" id="IPR050390">
    <property type="entry name" value="C5-Methyltransferase"/>
</dbReference>
<dbReference type="Gene3D" id="3.90.120.10">
    <property type="entry name" value="DNA Methylase, subunit A, domain 2"/>
    <property type="match status" value="1"/>
</dbReference>
<feature type="compositionally biased region" description="Basic and acidic residues" evidence="7">
    <location>
        <begin position="119"/>
        <end position="132"/>
    </location>
</feature>
<dbReference type="PROSITE" id="PS51679">
    <property type="entry name" value="SAM_MT_C5"/>
    <property type="match status" value="1"/>
</dbReference>
<dbReference type="PROSITE" id="PS00095">
    <property type="entry name" value="C5_MTASE_2"/>
    <property type="match status" value="1"/>
</dbReference>
<dbReference type="PROSITE" id="PS00094">
    <property type="entry name" value="C5_MTASE_1"/>
    <property type="match status" value="1"/>
</dbReference>
<sequence length="452" mass="47538">MEAKAARAEKRKRDHAPAATRHAVPERKRRAAARAGSMTAASLFCGAGGLDLGFEAAGFKVIVAVDKDRDAVQTYRNNVAPVAVVADLLDYHLPPPCALLDRNMNGGHDDGDGGVDNNNHNDNDNHDDNDNFDRYDVLIGGPPCQGFSIGGRMDVTDNRSALVWEFVRLVGEASPRTFVMENVAALATHTKWRPTREALVAALAAHGYDVAWCLVDAKDFDVPQTRKRAFLIGLALDKGGIQGAQSAQTVVDGVLERRVVDRPPPTVRQALAGMPPPGVAPNSAPCHARVTLARRPDLRATPYAGHLFNGGGRPLDPDAPSGTLLASMGGNRTPVIDVAATMAAVAASDHGLHRGNDTSTAVAVTITPWFVACHAALCAGTPAPPVPPDRVRRLTVAEAAALQTFPRGFAFAGSQSSQYRQVGNAVPPRLARALADALAGVLASASTPPHAP</sequence>
<feature type="region of interest" description="Disordered" evidence="7">
    <location>
        <begin position="1"/>
        <end position="32"/>
    </location>
</feature>
<protein>
    <recommendedName>
        <fullName evidence="6">Cytosine-specific methyltransferase</fullName>
        <ecNumber evidence="6">2.1.1.37</ecNumber>
    </recommendedName>
</protein>
<dbReference type="SUPFAM" id="SSF53335">
    <property type="entry name" value="S-adenosyl-L-methionine-dependent methyltransferases"/>
    <property type="match status" value="1"/>
</dbReference>
<dbReference type="PANTHER" id="PTHR10629:SF52">
    <property type="entry name" value="DNA (CYTOSINE-5)-METHYLTRANSFERASE 1"/>
    <property type="match status" value="1"/>
</dbReference>
<gene>
    <name evidence="8" type="ORF">pkur_cds_873</name>
</gene>
<evidence type="ECO:0000256" key="1">
    <source>
        <dbReference type="ARBA" id="ARBA00022603"/>
    </source>
</evidence>
<organism evidence="8 9">
    <name type="scientific">Pandoravirus kuranda</name>
    <dbReference type="NCBI Taxonomy" id="3019033"/>
    <lineage>
        <taxon>Viruses</taxon>
        <taxon>Pandoravirus</taxon>
    </lineage>
</organism>
<reference evidence="8" key="1">
    <citation type="submission" date="2022-06" db="EMBL/GenBank/DDBJ databases">
        <authorList>
            <person name="Legendre M."/>
            <person name="Claverie J.-M."/>
            <person name="Alempic J.-M."/>
            <person name="Abergel C."/>
        </authorList>
    </citation>
    <scope>NUCLEOTIDE SEQUENCE</scope>
    <source>
        <strain evidence="8">Kuranda</strain>
    </source>
</reference>
<dbReference type="InterPro" id="IPR029063">
    <property type="entry name" value="SAM-dependent_MTases_sf"/>
</dbReference>
<proteinExistence type="inferred from homology"/>
<dbReference type="EMBL" id="ON887157">
    <property type="protein sequence ID" value="WBR15047.1"/>
    <property type="molecule type" value="Genomic_DNA"/>
</dbReference>
<keyword evidence="1 4" id="KW-0489">Methyltransferase</keyword>
<feature type="active site" evidence="4">
    <location>
        <position position="144"/>
    </location>
</feature>
<evidence type="ECO:0000313" key="9">
    <source>
        <dbReference type="Proteomes" id="UP001185135"/>
    </source>
</evidence>
<comment type="catalytic activity">
    <reaction evidence="6">
        <text>a 2'-deoxycytidine in DNA + S-adenosyl-L-methionine = a 5-methyl-2'-deoxycytidine in DNA + S-adenosyl-L-homocysteine + H(+)</text>
        <dbReference type="Rhea" id="RHEA:13681"/>
        <dbReference type="Rhea" id="RHEA-COMP:11369"/>
        <dbReference type="Rhea" id="RHEA-COMP:11370"/>
        <dbReference type="ChEBI" id="CHEBI:15378"/>
        <dbReference type="ChEBI" id="CHEBI:57856"/>
        <dbReference type="ChEBI" id="CHEBI:59789"/>
        <dbReference type="ChEBI" id="CHEBI:85452"/>
        <dbReference type="ChEBI" id="CHEBI:85454"/>
        <dbReference type="EC" id="2.1.1.37"/>
    </reaction>
</comment>
<dbReference type="GO" id="GO:0003677">
    <property type="term" value="F:DNA binding"/>
    <property type="evidence" value="ECO:0007669"/>
    <property type="project" value="TreeGrafter"/>
</dbReference>
<dbReference type="GO" id="GO:0003886">
    <property type="term" value="F:DNA (cytosine-5-)-methyltransferase activity"/>
    <property type="evidence" value="ECO:0007669"/>
    <property type="project" value="UniProtKB-EC"/>
</dbReference>
<dbReference type="Pfam" id="PF00145">
    <property type="entry name" value="DNA_methylase"/>
    <property type="match status" value="3"/>
</dbReference>
<dbReference type="InterPro" id="IPR001525">
    <property type="entry name" value="C5_MeTfrase"/>
</dbReference>
<dbReference type="GO" id="GO:0032259">
    <property type="term" value="P:methylation"/>
    <property type="evidence" value="ECO:0007669"/>
    <property type="project" value="UniProtKB-KW"/>
</dbReference>
<name>A0AA95EFC7_9VIRU</name>